<name>A0A3B0S921_9ZZZZ</name>
<keyword evidence="1" id="KW-0472">Membrane</keyword>
<reference evidence="2" key="1">
    <citation type="submission" date="2018-06" db="EMBL/GenBank/DDBJ databases">
        <authorList>
            <person name="Zhirakovskaya E."/>
        </authorList>
    </citation>
    <scope>NUCLEOTIDE SEQUENCE</scope>
</reference>
<proteinExistence type="predicted"/>
<evidence type="ECO:0000313" key="2">
    <source>
        <dbReference type="EMBL" id="VAW02805.1"/>
    </source>
</evidence>
<feature type="transmembrane region" description="Helical" evidence="1">
    <location>
        <begin position="42"/>
        <end position="65"/>
    </location>
</feature>
<dbReference type="AlphaFoldDB" id="A0A3B0S921"/>
<keyword evidence="1" id="KW-1133">Transmembrane helix</keyword>
<dbReference type="EMBL" id="UOEF01000357">
    <property type="protein sequence ID" value="VAW02805.1"/>
    <property type="molecule type" value="Genomic_DNA"/>
</dbReference>
<protein>
    <submittedName>
        <fullName evidence="2">Uncharacterized protein</fullName>
    </submittedName>
</protein>
<gene>
    <name evidence="2" type="ORF">MNBD_ALPHA04-803</name>
</gene>
<accession>A0A3B0S921</accession>
<sequence length="66" mass="6916">MGMGILLIGFAIAVMILFIPVAIGVGIKIIATDWYIANRRTLIIGLGALEIALLAAICVVFFGLAV</sequence>
<evidence type="ECO:0000256" key="1">
    <source>
        <dbReference type="SAM" id="Phobius"/>
    </source>
</evidence>
<keyword evidence="1" id="KW-0812">Transmembrane</keyword>
<feature type="transmembrane region" description="Helical" evidence="1">
    <location>
        <begin position="6"/>
        <end position="30"/>
    </location>
</feature>
<organism evidence="2">
    <name type="scientific">hydrothermal vent metagenome</name>
    <dbReference type="NCBI Taxonomy" id="652676"/>
    <lineage>
        <taxon>unclassified sequences</taxon>
        <taxon>metagenomes</taxon>
        <taxon>ecological metagenomes</taxon>
    </lineage>
</organism>